<feature type="transmembrane region" description="Helical" evidence="6">
    <location>
        <begin position="101"/>
        <end position="122"/>
    </location>
</feature>
<comment type="subcellular location">
    <subcellularLocation>
        <location evidence="1">Cell membrane</location>
        <topology evidence="1">Multi-pass membrane protein</topology>
    </subcellularLocation>
</comment>
<evidence type="ECO:0000313" key="7">
    <source>
        <dbReference type="EMBL" id="ABO09259.1"/>
    </source>
</evidence>
<evidence type="ECO:0000256" key="2">
    <source>
        <dbReference type="ARBA" id="ARBA00022475"/>
    </source>
</evidence>
<sequence>MRAGLDIPLAVAAAFVVGALAMWASGYDPAASYRSMLLTPLMDHVYLFSALAFSAPIVLTGLTFAVGLRAGLFNIGAEGQVYMGALGAVLAAYLVKGWAALPLALLAGISLAVAWAVVPALLKSLRGVNEVVSTIMMNWIAYWLSIMAVSTVFANPLQPEESVKTPPEARLTPLVPGTDLTLAVPIAYAVAALVYVFLKYSVWGFRISVSGQNPLAAKSYGISPGRTIFYAFAVGAAVAGLAGVLQVVARPPSYSLARNLANVYGLGFDGITAAMLGRGHPLGVVLAGIFLGVLQEGARHMQIEAGTPFEFVRIIQGVIILFLAVRILRT</sequence>
<protein>
    <submittedName>
        <fullName evidence="7">Nucleoside ABC transporter membrane protein</fullName>
    </submittedName>
</protein>
<feature type="transmembrane region" description="Helical" evidence="6">
    <location>
        <begin position="134"/>
        <end position="154"/>
    </location>
</feature>
<feature type="transmembrane region" description="Helical" evidence="6">
    <location>
        <begin position="174"/>
        <end position="198"/>
    </location>
</feature>
<evidence type="ECO:0000313" key="8">
    <source>
        <dbReference type="Proteomes" id="UP000001431"/>
    </source>
</evidence>
<evidence type="ECO:0000256" key="5">
    <source>
        <dbReference type="ARBA" id="ARBA00023136"/>
    </source>
</evidence>
<keyword evidence="2" id="KW-1003">Cell membrane</keyword>
<evidence type="ECO:0000256" key="1">
    <source>
        <dbReference type="ARBA" id="ARBA00004651"/>
    </source>
</evidence>
<dbReference type="PANTHER" id="PTHR47089:SF1">
    <property type="entry name" value="GUANOSINE ABC TRANSPORTER PERMEASE PROTEIN NUPP"/>
    <property type="match status" value="1"/>
</dbReference>
<proteinExistence type="predicted"/>
<dbReference type="RefSeq" id="WP_011850517.1">
    <property type="nucleotide sequence ID" value="NC_009073.1"/>
</dbReference>
<evidence type="ECO:0000256" key="6">
    <source>
        <dbReference type="SAM" id="Phobius"/>
    </source>
</evidence>
<keyword evidence="3 6" id="KW-0812">Transmembrane</keyword>
<feature type="transmembrane region" description="Helical" evidence="6">
    <location>
        <begin position="45"/>
        <end position="67"/>
    </location>
</feature>
<gene>
    <name evidence="7" type="ordered locus">Pcal_1842</name>
</gene>
<dbReference type="STRING" id="410359.Pcal_1842"/>
<keyword evidence="4 6" id="KW-1133">Transmembrane helix</keyword>
<feature type="transmembrane region" description="Helical" evidence="6">
    <location>
        <begin position="7"/>
        <end position="25"/>
    </location>
</feature>
<dbReference type="EMBL" id="CP000561">
    <property type="protein sequence ID" value="ABO09259.1"/>
    <property type="molecule type" value="Genomic_DNA"/>
</dbReference>
<dbReference type="Pfam" id="PF02653">
    <property type="entry name" value="BPD_transp_2"/>
    <property type="match status" value="1"/>
</dbReference>
<dbReference type="HOGENOM" id="CLU_040769_0_1_2"/>
<dbReference type="PANTHER" id="PTHR47089">
    <property type="entry name" value="ABC TRANSPORTER, PERMEASE PROTEIN"/>
    <property type="match status" value="1"/>
</dbReference>
<keyword evidence="5 6" id="KW-0472">Membrane</keyword>
<dbReference type="CDD" id="cd06580">
    <property type="entry name" value="TM_PBP1_transp_TpRbsC_like"/>
    <property type="match status" value="1"/>
</dbReference>
<dbReference type="AlphaFoldDB" id="A3MX92"/>
<feature type="transmembrane region" description="Helical" evidence="6">
    <location>
        <begin position="228"/>
        <end position="249"/>
    </location>
</feature>
<dbReference type="Proteomes" id="UP000001431">
    <property type="component" value="Chromosome"/>
</dbReference>
<reference evidence="7" key="1">
    <citation type="submission" date="2007-02" db="EMBL/GenBank/DDBJ databases">
        <title>Complete sequence of Pyrobaculum calidifontis JCM 11548.</title>
        <authorList>
            <consortium name="US DOE Joint Genome Institute"/>
            <person name="Copeland A."/>
            <person name="Lucas S."/>
            <person name="Lapidus A."/>
            <person name="Barry K."/>
            <person name="Glavina del Rio T."/>
            <person name="Dalin E."/>
            <person name="Tice H."/>
            <person name="Pitluck S."/>
            <person name="Chain P."/>
            <person name="Malfatti S."/>
            <person name="Shin M."/>
            <person name="Vergez L."/>
            <person name="Schmutz J."/>
            <person name="Larimer F."/>
            <person name="Land M."/>
            <person name="Hauser L."/>
            <person name="Kyrpides N."/>
            <person name="Mikhailova N."/>
            <person name="Cozen A.E."/>
            <person name="Fitz-Gibbon S.T."/>
            <person name="House C.H."/>
            <person name="Saltikov C."/>
            <person name="Lowe T.M."/>
            <person name="Richardson P."/>
        </authorList>
    </citation>
    <scope>NUCLEOTIDE SEQUENCE [LARGE SCALE GENOMIC DNA]</scope>
    <source>
        <strain evidence="7">JCM 11548</strain>
    </source>
</reference>
<evidence type="ECO:0000256" key="3">
    <source>
        <dbReference type="ARBA" id="ARBA00022692"/>
    </source>
</evidence>
<feature type="transmembrane region" description="Helical" evidence="6">
    <location>
        <begin position="79"/>
        <end position="95"/>
    </location>
</feature>
<dbReference type="InterPro" id="IPR001851">
    <property type="entry name" value="ABC_transp_permease"/>
</dbReference>
<organism evidence="7 8">
    <name type="scientific">Pyrobaculum calidifontis (strain DSM 21063 / JCM 11548 / VA1)</name>
    <dbReference type="NCBI Taxonomy" id="410359"/>
    <lineage>
        <taxon>Archaea</taxon>
        <taxon>Thermoproteota</taxon>
        <taxon>Thermoprotei</taxon>
        <taxon>Thermoproteales</taxon>
        <taxon>Thermoproteaceae</taxon>
        <taxon>Pyrobaculum</taxon>
    </lineage>
</organism>
<dbReference type="OrthoDB" id="86231at2157"/>
<name>A3MX92_PYRCJ</name>
<accession>A3MX92</accession>
<dbReference type="GO" id="GO:0022857">
    <property type="term" value="F:transmembrane transporter activity"/>
    <property type="evidence" value="ECO:0007669"/>
    <property type="project" value="InterPro"/>
</dbReference>
<evidence type="ECO:0000256" key="4">
    <source>
        <dbReference type="ARBA" id="ARBA00022989"/>
    </source>
</evidence>
<keyword evidence="8" id="KW-1185">Reference proteome</keyword>
<dbReference type="GeneID" id="4908338"/>
<dbReference type="KEGG" id="pcl:Pcal_1842"/>
<dbReference type="GO" id="GO:0005886">
    <property type="term" value="C:plasma membrane"/>
    <property type="evidence" value="ECO:0007669"/>
    <property type="project" value="UniProtKB-SubCell"/>
</dbReference>
<dbReference type="eggNOG" id="arCOG00260">
    <property type="taxonomic scope" value="Archaea"/>
</dbReference>